<dbReference type="PANTHER" id="PTHR11365:SF23">
    <property type="entry name" value="HYPOTHETICAL 5-OXOPROLINASE (EUROFUNG)-RELATED"/>
    <property type="match status" value="1"/>
</dbReference>
<dbReference type="RefSeq" id="WP_161921534.1">
    <property type="nucleotide sequence ID" value="NZ_JAACYS010000075.1"/>
</dbReference>
<proteinExistence type="predicted"/>
<dbReference type="Proteomes" id="UP000743899">
    <property type="component" value="Unassembled WGS sequence"/>
</dbReference>
<keyword evidence="3" id="KW-1185">Reference proteome</keyword>
<accession>A0ABX0A5H9</accession>
<reference evidence="2 3" key="1">
    <citation type="submission" date="2020-01" db="EMBL/GenBank/DDBJ databases">
        <title>A novel Bacillus sp. from Pasinler.</title>
        <authorList>
            <person name="Adiguzel A."/>
            <person name="Ay H."/>
            <person name="Baltaci M.O."/>
        </authorList>
    </citation>
    <scope>NUCLEOTIDE SEQUENCE [LARGE SCALE GENOMIC DNA]</scope>
    <source>
        <strain evidence="2 3">P1</strain>
    </source>
</reference>
<organism evidence="2 3">
    <name type="scientific">Pallidibacillus pasinlerensis</name>
    <dbReference type="NCBI Taxonomy" id="2703818"/>
    <lineage>
        <taxon>Bacteria</taxon>
        <taxon>Bacillati</taxon>
        <taxon>Bacillota</taxon>
        <taxon>Bacilli</taxon>
        <taxon>Bacillales</taxon>
        <taxon>Bacillaceae</taxon>
        <taxon>Pallidibacillus</taxon>
    </lineage>
</organism>
<evidence type="ECO:0000259" key="1">
    <source>
        <dbReference type="Pfam" id="PF05378"/>
    </source>
</evidence>
<dbReference type="Pfam" id="PF05378">
    <property type="entry name" value="Hydant_A_N"/>
    <property type="match status" value="1"/>
</dbReference>
<protein>
    <recommendedName>
        <fullName evidence="1">Hydantoinase/oxoprolinase N-terminal domain-containing protein</fullName>
    </recommendedName>
</protein>
<gene>
    <name evidence="2" type="ORF">GW534_13475</name>
</gene>
<evidence type="ECO:0000313" key="2">
    <source>
        <dbReference type="EMBL" id="NCU18706.1"/>
    </source>
</evidence>
<name>A0ABX0A5H9_9BACI</name>
<feature type="domain" description="Hydantoinase/oxoprolinase N-terminal" evidence="1">
    <location>
        <begin position="5"/>
        <end position="184"/>
    </location>
</feature>
<dbReference type="InterPro" id="IPR043129">
    <property type="entry name" value="ATPase_NBD"/>
</dbReference>
<dbReference type="InterPro" id="IPR008040">
    <property type="entry name" value="Hydant_A_N"/>
</dbReference>
<dbReference type="EMBL" id="JAACYS010000075">
    <property type="protein sequence ID" value="NCU18706.1"/>
    <property type="molecule type" value="Genomic_DNA"/>
</dbReference>
<evidence type="ECO:0000313" key="3">
    <source>
        <dbReference type="Proteomes" id="UP000743899"/>
    </source>
</evidence>
<dbReference type="SUPFAM" id="SSF53067">
    <property type="entry name" value="Actin-like ATPase domain"/>
    <property type="match status" value="1"/>
</dbReference>
<comment type="caution">
    <text evidence="2">The sequence shown here is derived from an EMBL/GenBank/DDBJ whole genome shotgun (WGS) entry which is preliminary data.</text>
</comment>
<dbReference type="PANTHER" id="PTHR11365">
    <property type="entry name" value="5-OXOPROLINASE RELATED"/>
    <property type="match status" value="1"/>
</dbReference>
<sequence length="190" mass="21036">MKYNVGVDVGGTFTDVLLTNTDTGELIIEKVLSTLENQALGVIEGLQKACEKVGISFSDLHLIYHGTTVVTNLILESKGARVGLITTKGHEHILHLARSWTPGPLYGWMALEKPDPLADLIDTRGISERIDANGNIVEPLNIDLCRQQIRDLVESGVKSIAVVLLNSYVNPQHEIQIQNLIYEMYPEYTK</sequence>
<dbReference type="InterPro" id="IPR045079">
    <property type="entry name" value="Oxoprolinase-like"/>
</dbReference>